<feature type="compositionally biased region" description="Polar residues" evidence="2">
    <location>
        <begin position="8"/>
        <end position="25"/>
    </location>
</feature>
<feature type="region of interest" description="Disordered" evidence="2">
    <location>
        <begin position="1"/>
        <end position="153"/>
    </location>
</feature>
<feature type="region of interest" description="Disordered" evidence="2">
    <location>
        <begin position="385"/>
        <end position="404"/>
    </location>
</feature>
<evidence type="ECO:0000256" key="1">
    <source>
        <dbReference type="SAM" id="Coils"/>
    </source>
</evidence>
<sequence>MGDAIDSPLNSESSGLPSRFMQGSSVDMGRSVKDTNRFSGVTNPLLPRSFGRISESVPIPRIDHSLVEPPPRTTPFKSRFLKKSSVSPDTSFSSSLPVPRYTNGTSSSWDLPPSTKKNGSVPYGRNSLDSGYGGTSLSSGSLSSHGGRAPVSRERYSSMIREIVPEDRALEADDFEPRSVRALTRGTSRPRDYSFKRTPGPATGPTSAQKNNNLSISIKEFMKRTEDVGKDNWKHDPKYLRATSVARDDVSNDYLLRPNLDRGTRAQSVARASSVARSFERSRDPFDFTTNHRKDRGYSLMPESSLDRDYDLSYREPLSCYSMSYQPQSSRMNTAFQPSGGHNMPSSLYLPSSQVPLKPNGGKFLTLEDECNWILNGGTSQAISYHRPGHDYPRSDDEDTLDDISGDELSEMTADLAEEHSTATLATERLEAEQAERLKLEKEKNDLTSRNKQLLHSNERMEMEVLYSRALDMNGSADSDEDGEPSIFKQKYERAIKELEFTKKRLAQQHDDDMEQLMALKKQLEKKEQTSRNLLLEKKQRKFDAEINSLQEDRKQEKTAKDKFYRELDDIKRIKYSLEDEIT</sequence>
<keyword evidence="4" id="KW-1185">Reference proteome</keyword>
<gene>
    <name evidence="3" type="ORF">TCAL_02424</name>
</gene>
<feature type="coiled-coil region" evidence="1">
    <location>
        <begin position="423"/>
        <end position="464"/>
    </location>
</feature>
<organism evidence="3 4">
    <name type="scientific">Tigriopus californicus</name>
    <name type="common">Marine copepod</name>
    <dbReference type="NCBI Taxonomy" id="6832"/>
    <lineage>
        <taxon>Eukaryota</taxon>
        <taxon>Metazoa</taxon>
        <taxon>Ecdysozoa</taxon>
        <taxon>Arthropoda</taxon>
        <taxon>Crustacea</taxon>
        <taxon>Multicrustacea</taxon>
        <taxon>Hexanauplia</taxon>
        <taxon>Copepoda</taxon>
        <taxon>Harpacticoida</taxon>
        <taxon>Harpacticidae</taxon>
        <taxon>Tigriopus</taxon>
    </lineage>
</organism>
<evidence type="ECO:0000313" key="3">
    <source>
        <dbReference type="EMBL" id="TRY70995.1"/>
    </source>
</evidence>
<keyword evidence="1" id="KW-0175">Coiled coil</keyword>
<comment type="caution">
    <text evidence="3">The sequence shown here is derived from an EMBL/GenBank/DDBJ whole genome shotgun (WGS) entry which is preliminary data.</text>
</comment>
<dbReference type="AlphaFoldDB" id="A0A553NZY4"/>
<reference evidence="3 4" key="1">
    <citation type="journal article" date="2018" name="Nat. Ecol. Evol.">
        <title>Genomic signatures of mitonuclear coevolution across populations of Tigriopus californicus.</title>
        <authorList>
            <person name="Barreto F.S."/>
            <person name="Watson E.T."/>
            <person name="Lima T.G."/>
            <person name="Willett C.S."/>
            <person name="Edmands S."/>
            <person name="Li W."/>
            <person name="Burton R.S."/>
        </authorList>
    </citation>
    <scope>NUCLEOTIDE SEQUENCE [LARGE SCALE GENOMIC DNA]</scope>
    <source>
        <strain evidence="3 4">San Diego</strain>
    </source>
</reference>
<accession>A0A553NZY4</accession>
<feature type="coiled-coil region" evidence="1">
    <location>
        <begin position="489"/>
        <end position="567"/>
    </location>
</feature>
<protein>
    <submittedName>
        <fullName evidence="3">Uncharacterized protein</fullName>
    </submittedName>
</protein>
<dbReference type="EMBL" id="VCGU01000009">
    <property type="protein sequence ID" value="TRY70995.1"/>
    <property type="molecule type" value="Genomic_DNA"/>
</dbReference>
<feature type="non-terminal residue" evidence="3">
    <location>
        <position position="583"/>
    </location>
</feature>
<name>A0A553NZY4_TIGCA</name>
<feature type="compositionally biased region" description="Low complexity" evidence="2">
    <location>
        <begin position="84"/>
        <end position="95"/>
    </location>
</feature>
<evidence type="ECO:0000256" key="2">
    <source>
        <dbReference type="SAM" id="MobiDB-lite"/>
    </source>
</evidence>
<feature type="region of interest" description="Disordered" evidence="2">
    <location>
        <begin position="173"/>
        <end position="213"/>
    </location>
</feature>
<dbReference type="STRING" id="6832.A0A553NZY4"/>
<feature type="compositionally biased region" description="Low complexity" evidence="2">
    <location>
        <begin position="127"/>
        <end position="147"/>
    </location>
</feature>
<feature type="compositionally biased region" description="Polar residues" evidence="2">
    <location>
        <begin position="204"/>
        <end position="213"/>
    </location>
</feature>
<dbReference type="Proteomes" id="UP000318571">
    <property type="component" value="Chromosome 9"/>
</dbReference>
<evidence type="ECO:0000313" key="4">
    <source>
        <dbReference type="Proteomes" id="UP000318571"/>
    </source>
</evidence>
<proteinExistence type="predicted"/>